<keyword evidence="2" id="KW-1185">Reference proteome</keyword>
<evidence type="ECO:0000313" key="1">
    <source>
        <dbReference type="EMBL" id="OQS54331.1"/>
    </source>
</evidence>
<name>A0A1W0E535_9MICR</name>
<dbReference type="InterPro" id="IPR036860">
    <property type="entry name" value="SH2_dom_sf"/>
</dbReference>
<dbReference type="Gene3D" id="3.30.505.10">
    <property type="entry name" value="SH2 domain"/>
    <property type="match status" value="1"/>
</dbReference>
<organism evidence="1 2">
    <name type="scientific">Ecytonucleospora hepatopenaei</name>
    <dbReference type="NCBI Taxonomy" id="646526"/>
    <lineage>
        <taxon>Eukaryota</taxon>
        <taxon>Fungi</taxon>
        <taxon>Fungi incertae sedis</taxon>
        <taxon>Microsporidia</taxon>
        <taxon>Enterocytozoonidae</taxon>
        <taxon>Ecytonucleospora</taxon>
    </lineage>
</organism>
<gene>
    <name evidence="1" type="ORF">EHP00_1036</name>
</gene>
<dbReference type="EMBL" id="MNPJ01000020">
    <property type="protein sequence ID" value="OQS54331.1"/>
    <property type="molecule type" value="Genomic_DNA"/>
</dbReference>
<evidence type="ECO:0008006" key="3">
    <source>
        <dbReference type="Google" id="ProtNLM"/>
    </source>
</evidence>
<dbReference type="OrthoDB" id="995477at2759"/>
<proteinExistence type="predicted"/>
<reference evidence="1 2" key="1">
    <citation type="journal article" date="2017" name="Environ. Microbiol.">
        <title>Decay of the glycolytic pathway and adaptation to intranuclear parasitism within Enterocytozoonidae microsporidia.</title>
        <authorList>
            <person name="Wiredu Boakye D."/>
            <person name="Jaroenlak P."/>
            <person name="Prachumwat A."/>
            <person name="Williams T.A."/>
            <person name="Bateman K.S."/>
            <person name="Itsathitphaisarn O."/>
            <person name="Sritunyalucksana K."/>
            <person name="Paszkiewicz K.H."/>
            <person name="Moore K.A."/>
            <person name="Stentiford G.D."/>
            <person name="Williams B.A."/>
        </authorList>
    </citation>
    <scope>NUCLEOTIDE SEQUENCE [LARGE SCALE GENOMIC DNA]</scope>
    <source>
        <strain evidence="1 2">TH1</strain>
    </source>
</reference>
<dbReference type="Proteomes" id="UP000192758">
    <property type="component" value="Unassembled WGS sequence"/>
</dbReference>
<protein>
    <recommendedName>
        <fullName evidence="3">Spt6 SH2 domain-containing protein</fullName>
    </recommendedName>
</protein>
<dbReference type="VEuPathDB" id="MicrosporidiaDB:EHP00_1036"/>
<accession>A0A1W0E535</accession>
<comment type="caution">
    <text evidence="1">The sequence shown here is derived from an EMBL/GenBank/DDBJ whole genome shotgun (WGS) entry which is preliminary data.</text>
</comment>
<evidence type="ECO:0000313" key="2">
    <source>
        <dbReference type="Proteomes" id="UP000192758"/>
    </source>
</evidence>
<sequence>MCAYAISSSEDEVYKRSRRFIKKEDSEESLIDGEDMDYEQYDSLFFDIFGTGKEYNYIYEKEEEDITDNKLEQDYLDEEECKEYVKKCISTVEYKVVEALFLGECLEYVAFHLGKSTLKEVLNVQRHVNDYKKYALLKREEKYKNANLPDTLRALKIYQPMAKSLNYEGLLSVEKFIENVISNERLNEPYGSLKENFEDSHDFNLFVHELSTNCIFVDRIYGFMEENIISYNTFDINRVVSLTKENNLHGLQKLFRSDIDTKGNEIRDKIIRRAFEKTNKSYLSELEGILLKNGQIPGNGSLQECANMLISLKGRPGKYFGLFYDKNMIFIVSYDEKGTFLEKKSFRASSHRQDALDYLYNAQNVVFCSNSPAIRGFIDALQCPCYYLPKIYSFFDDQKEFSIASNIVQCVQNPVLYFSRVLYENKKARTWKFISINEGMQVIQIDSNILTQAITIAAAYDKLDWINTLNHKYGFTFLKLIGIFLSSKGIDFTSITNLQQLNTDNFTTDQVNKIYTFFKLESSKNKLDRYNLHPRNYPVLHSIAGALASSHDFTGTQEEQLNFLFDNINLALSLNFDIESTGTFIHPLSAMGMIMHRDKFFHGVPDFMVFYDIVPEIEMTKAPSGSSYIGLASGVVIDVSETFAVVDVNNIRVYINDPYKIAIQDVVNVKITGPSYSTLNYNGSLDYTVNQEHYYKSHPLFREKVPDDMSVCIRESISNKSSCVVVSKISEGFYFQFLLKEVIVENCVKYNLIKGNIDLIYNSIDDFLNLYLYPYNAFLHKLSTFKYFMQTEKDAEDYMSEKGSYRKYCCYLDKNAPGILVVLFAEFKLNLKIELNFLFYKKKMYGSMEEFANYCKKTYPKM</sequence>
<dbReference type="AlphaFoldDB" id="A0A1W0E535"/>